<evidence type="ECO:0000256" key="4">
    <source>
        <dbReference type="ARBA" id="ARBA00022989"/>
    </source>
</evidence>
<dbReference type="PANTHER" id="PTHR47089:SF1">
    <property type="entry name" value="GUANOSINE ABC TRANSPORTER PERMEASE PROTEIN NUPP"/>
    <property type="match status" value="1"/>
</dbReference>
<protein>
    <submittedName>
        <fullName evidence="7">ABC transporter permease</fullName>
    </submittedName>
</protein>
<keyword evidence="5 6" id="KW-0472">Membrane</keyword>
<accession>A0A0B5QGJ6</accession>
<dbReference type="InterPro" id="IPR001851">
    <property type="entry name" value="ABC_transp_permease"/>
</dbReference>
<reference evidence="8" key="1">
    <citation type="submission" date="2014-12" db="EMBL/GenBank/DDBJ databases">
        <title>Genome sequence of Clostridium beijerinckii strain 59B.</title>
        <authorList>
            <person name="Little G.T."/>
            <person name="Minton N.P."/>
        </authorList>
    </citation>
    <scope>NUCLEOTIDE SEQUENCE [LARGE SCALE GENOMIC DNA]</scope>
    <source>
        <strain evidence="8">59B</strain>
    </source>
</reference>
<feature type="transmembrane region" description="Helical" evidence="6">
    <location>
        <begin position="111"/>
        <end position="132"/>
    </location>
</feature>
<keyword evidence="3 6" id="KW-0812">Transmembrane</keyword>
<evidence type="ECO:0000256" key="1">
    <source>
        <dbReference type="ARBA" id="ARBA00004651"/>
    </source>
</evidence>
<feature type="transmembrane region" description="Helical" evidence="6">
    <location>
        <begin position="298"/>
        <end position="321"/>
    </location>
</feature>
<evidence type="ECO:0000256" key="2">
    <source>
        <dbReference type="ARBA" id="ARBA00022475"/>
    </source>
</evidence>
<dbReference type="RefSeq" id="WP_041897619.1">
    <property type="nucleotide sequence ID" value="NZ_CP010086.2"/>
</dbReference>
<feature type="transmembrane region" description="Helical" evidence="6">
    <location>
        <begin position="88"/>
        <end position="105"/>
    </location>
</feature>
<name>A0A0B5QGJ6_CLOBE</name>
<keyword evidence="4 6" id="KW-1133">Transmembrane helix</keyword>
<dbReference type="KEGG" id="cbei:LF65_03519"/>
<dbReference type="Proteomes" id="UP000031866">
    <property type="component" value="Chromosome"/>
</dbReference>
<dbReference type="PANTHER" id="PTHR47089">
    <property type="entry name" value="ABC TRANSPORTER, PERMEASE PROTEIN"/>
    <property type="match status" value="1"/>
</dbReference>
<dbReference type="GO" id="GO:0005886">
    <property type="term" value="C:plasma membrane"/>
    <property type="evidence" value="ECO:0007669"/>
    <property type="project" value="UniProtKB-SubCell"/>
</dbReference>
<feature type="transmembrane region" description="Helical" evidence="6">
    <location>
        <begin position="12"/>
        <end position="34"/>
    </location>
</feature>
<dbReference type="EMBL" id="CP010086">
    <property type="protein sequence ID" value="AJH00076.1"/>
    <property type="molecule type" value="Genomic_DNA"/>
</dbReference>
<evidence type="ECO:0000256" key="5">
    <source>
        <dbReference type="ARBA" id="ARBA00023136"/>
    </source>
</evidence>
<organism evidence="7 8">
    <name type="scientific">Clostridium beijerinckii</name>
    <name type="common">Clostridium MP</name>
    <dbReference type="NCBI Taxonomy" id="1520"/>
    <lineage>
        <taxon>Bacteria</taxon>
        <taxon>Bacillati</taxon>
        <taxon>Bacillota</taxon>
        <taxon>Clostridia</taxon>
        <taxon>Eubacteriales</taxon>
        <taxon>Clostridiaceae</taxon>
        <taxon>Clostridium</taxon>
    </lineage>
</organism>
<comment type="subcellular location">
    <subcellularLocation>
        <location evidence="1">Cell membrane</location>
        <topology evidence="1">Multi-pass membrane protein</topology>
    </subcellularLocation>
</comment>
<feature type="transmembrane region" description="Helical" evidence="6">
    <location>
        <begin position="54"/>
        <end position="76"/>
    </location>
</feature>
<feature type="transmembrane region" description="Helical" evidence="6">
    <location>
        <begin position="341"/>
        <end position="363"/>
    </location>
</feature>
<evidence type="ECO:0000313" key="8">
    <source>
        <dbReference type="Proteomes" id="UP000031866"/>
    </source>
</evidence>
<evidence type="ECO:0000256" key="6">
    <source>
        <dbReference type="SAM" id="Phobius"/>
    </source>
</evidence>
<dbReference type="AlphaFoldDB" id="A0A0B5QGJ6"/>
<dbReference type="Pfam" id="PF02653">
    <property type="entry name" value="BPD_transp_2"/>
    <property type="match status" value="1"/>
</dbReference>
<gene>
    <name evidence="7" type="ORF">LF65_03519</name>
</gene>
<proteinExistence type="predicted"/>
<dbReference type="OrthoDB" id="45037at2"/>
<dbReference type="STRING" id="1520.LF65_03519"/>
<dbReference type="CDD" id="cd06580">
    <property type="entry name" value="TM_PBP1_transp_TpRbsC_like"/>
    <property type="match status" value="1"/>
</dbReference>
<feature type="transmembrane region" description="Helical" evidence="6">
    <location>
        <begin position="141"/>
        <end position="159"/>
    </location>
</feature>
<sequence length="375" mass="39284">MKIVVKILKKPVTSTFIAIFCGFIVASIVLGVAGYNPIDAFSALFGGIFSKPKYISNTIIKATPIILTGLSVAFAFKTGLFNIGAEGQYIVGTIASTIVGIKLNLPAVLEIPLVILAGVAAGAVFGGIVGILKAKFGIHEVITSIMLNWIALYLSNFVVSTDVFHQPDSTSTYMINESGFTTILGNWKTSDAGMEFLSHHKWLSEVLLKTDVNIGIIVAIIMAVVISILLYKSAKGYELRAVGLNKDAAEFAGINVNRNIVQSMVIAGALSGLAGALAITGTAPHKLSTMAAFENNGFNGLSVALIAGSSPIGCIFGGLLYGGLLYGGQSVQSAIGAPSEIINIMIGTIVFFVALTKIVPALADRLLKRGEKNVK</sequence>
<dbReference type="GO" id="GO:0022857">
    <property type="term" value="F:transmembrane transporter activity"/>
    <property type="evidence" value="ECO:0007669"/>
    <property type="project" value="InterPro"/>
</dbReference>
<evidence type="ECO:0000313" key="7">
    <source>
        <dbReference type="EMBL" id="AJH00076.1"/>
    </source>
</evidence>
<feature type="transmembrane region" description="Helical" evidence="6">
    <location>
        <begin position="212"/>
        <end position="231"/>
    </location>
</feature>
<keyword evidence="2" id="KW-1003">Cell membrane</keyword>
<evidence type="ECO:0000256" key="3">
    <source>
        <dbReference type="ARBA" id="ARBA00022692"/>
    </source>
</evidence>